<proteinExistence type="predicted"/>
<gene>
    <name evidence="2" type="ORF">L1994_05830</name>
</gene>
<feature type="region of interest" description="Disordered" evidence="1">
    <location>
        <begin position="27"/>
        <end position="48"/>
    </location>
</feature>
<dbReference type="GeneID" id="79949898"/>
<evidence type="ECO:0000313" key="3">
    <source>
        <dbReference type="Proteomes" id="UP001218895"/>
    </source>
</evidence>
<dbReference type="KEGG" id="manq:L1994_05830"/>
<protein>
    <submittedName>
        <fullName evidence="2">Uncharacterized protein</fullName>
    </submittedName>
</protein>
<dbReference type="EMBL" id="CP091092">
    <property type="protein sequence ID" value="WFN37901.1"/>
    <property type="molecule type" value="Genomic_DNA"/>
</dbReference>
<dbReference type="AlphaFoldDB" id="A0AAF0JNZ7"/>
<dbReference type="Proteomes" id="UP001218895">
    <property type="component" value="Chromosome"/>
</dbReference>
<organism evidence="2 3">
    <name type="scientific">Methanomicrobium antiquum</name>
    <dbReference type="NCBI Taxonomy" id="487686"/>
    <lineage>
        <taxon>Archaea</taxon>
        <taxon>Methanobacteriati</taxon>
        <taxon>Methanobacteriota</taxon>
        <taxon>Stenosarchaea group</taxon>
        <taxon>Methanomicrobia</taxon>
        <taxon>Methanomicrobiales</taxon>
        <taxon>Methanomicrobiaceae</taxon>
        <taxon>Methanomicrobium</taxon>
    </lineage>
</organism>
<evidence type="ECO:0000256" key="1">
    <source>
        <dbReference type="SAM" id="MobiDB-lite"/>
    </source>
</evidence>
<accession>A0AAF0JNZ7</accession>
<keyword evidence="3" id="KW-1185">Reference proteome</keyword>
<dbReference type="RefSeq" id="WP_278100740.1">
    <property type="nucleotide sequence ID" value="NZ_CP091092.1"/>
</dbReference>
<name>A0AAF0JNZ7_9EURY</name>
<evidence type="ECO:0000313" key="2">
    <source>
        <dbReference type="EMBL" id="WFN37901.1"/>
    </source>
</evidence>
<sequence>MSNTSILPDDNIYSSHFSVSKIKNSLSPGLTKNGTLIPHRSPFPADDT</sequence>
<reference evidence="2" key="1">
    <citation type="submission" date="2022-01" db="EMBL/GenBank/DDBJ databases">
        <title>Complete genome of Methanomicrobium antiquum DSM 21220.</title>
        <authorList>
            <person name="Chen S.-C."/>
            <person name="You Y.-T."/>
            <person name="Zhou Y.-Z."/>
            <person name="Lai M.-C."/>
        </authorList>
    </citation>
    <scope>NUCLEOTIDE SEQUENCE</scope>
    <source>
        <strain evidence="2">DSM 21220</strain>
    </source>
</reference>